<feature type="transmembrane region" description="Helical" evidence="7">
    <location>
        <begin position="151"/>
        <end position="177"/>
    </location>
</feature>
<dbReference type="AlphaFoldDB" id="W4LRE5"/>
<keyword evidence="5 7" id="KW-1133">Transmembrane helix</keyword>
<dbReference type="GO" id="GO:0005886">
    <property type="term" value="C:plasma membrane"/>
    <property type="evidence" value="ECO:0007669"/>
    <property type="project" value="UniProtKB-SubCell"/>
</dbReference>
<dbReference type="InterPro" id="IPR050366">
    <property type="entry name" value="BP-dependent_transpt_permease"/>
</dbReference>
<reference evidence="9 10" key="1">
    <citation type="journal article" date="2014" name="Nature">
        <title>An environmental bacterial taxon with a large and distinct metabolic repertoire.</title>
        <authorList>
            <person name="Wilson M.C."/>
            <person name="Mori T."/>
            <person name="Ruckert C."/>
            <person name="Uria A.R."/>
            <person name="Helf M.J."/>
            <person name="Takada K."/>
            <person name="Gernert C."/>
            <person name="Steffens U.A."/>
            <person name="Heycke N."/>
            <person name="Schmitt S."/>
            <person name="Rinke C."/>
            <person name="Helfrich E.J."/>
            <person name="Brachmann A.O."/>
            <person name="Gurgui C."/>
            <person name="Wakimoto T."/>
            <person name="Kracht M."/>
            <person name="Crusemann M."/>
            <person name="Hentschel U."/>
            <person name="Abe I."/>
            <person name="Matsunaga S."/>
            <person name="Kalinowski J."/>
            <person name="Takeyama H."/>
            <person name="Piel J."/>
        </authorList>
    </citation>
    <scope>NUCLEOTIDE SEQUENCE [LARGE SCALE GENOMIC DNA]</scope>
    <source>
        <strain evidence="10">TSY2</strain>
    </source>
</reference>
<dbReference type="Proteomes" id="UP000019140">
    <property type="component" value="Unassembled WGS sequence"/>
</dbReference>
<proteinExistence type="inferred from homology"/>
<feature type="transmembrane region" description="Helical" evidence="7">
    <location>
        <begin position="271"/>
        <end position="291"/>
    </location>
</feature>
<evidence type="ECO:0000256" key="7">
    <source>
        <dbReference type="RuleBase" id="RU363032"/>
    </source>
</evidence>
<evidence type="ECO:0000256" key="2">
    <source>
        <dbReference type="ARBA" id="ARBA00022448"/>
    </source>
</evidence>
<comment type="caution">
    <text evidence="9">The sequence shown here is derived from an EMBL/GenBank/DDBJ whole genome shotgun (WGS) entry which is preliminary data.</text>
</comment>
<feature type="transmembrane region" description="Helical" evidence="7">
    <location>
        <begin position="106"/>
        <end position="131"/>
    </location>
</feature>
<evidence type="ECO:0000256" key="6">
    <source>
        <dbReference type="ARBA" id="ARBA00023136"/>
    </source>
</evidence>
<dbReference type="GO" id="GO:0055085">
    <property type="term" value="P:transmembrane transport"/>
    <property type="evidence" value="ECO:0007669"/>
    <property type="project" value="InterPro"/>
</dbReference>
<evidence type="ECO:0000313" key="10">
    <source>
        <dbReference type="Proteomes" id="UP000019140"/>
    </source>
</evidence>
<dbReference type="InterPro" id="IPR035906">
    <property type="entry name" value="MetI-like_sf"/>
</dbReference>
<keyword evidence="4 7" id="KW-0812">Transmembrane</keyword>
<accession>W4LRE5</accession>
<evidence type="ECO:0000256" key="4">
    <source>
        <dbReference type="ARBA" id="ARBA00022692"/>
    </source>
</evidence>
<dbReference type="PANTHER" id="PTHR43386:SF1">
    <property type="entry name" value="D,D-DIPEPTIDE TRANSPORT SYSTEM PERMEASE PROTEIN DDPC-RELATED"/>
    <property type="match status" value="1"/>
</dbReference>
<sequence length="306" mass="33460">MVAQTETSIKSPVQTGRTSPALWQFLREAPLGPLMILLIVVFVALFADVLAPHDPEVSVKSDTGRPVKSYLPPFWMKGGSLNTALGTDFHSRDILSRLIYGARVSLLVGLLGTLAAGALGTMLGIIAGYLGGWYDQVIMRITDAWMALPTLIFAIFLASVLKPGLWNIVVILSLVFWSQYARIIRGQVLSLRERPFVQLAEVTGASTRRIIQLHILPNVMNTVMVLFSLTIGVAIIIEASLSFLGVGVPPPKPAWGLMMAEGRGPLIAGKWWISVFPGLCIMLLVLASNLLGDWLRVRLDPQLRNR</sequence>
<evidence type="ECO:0000313" key="9">
    <source>
        <dbReference type="EMBL" id="ETX00563.1"/>
    </source>
</evidence>
<evidence type="ECO:0000256" key="1">
    <source>
        <dbReference type="ARBA" id="ARBA00004651"/>
    </source>
</evidence>
<dbReference type="SUPFAM" id="SSF161098">
    <property type="entry name" value="MetI-like"/>
    <property type="match status" value="1"/>
</dbReference>
<keyword evidence="10" id="KW-1185">Reference proteome</keyword>
<comment type="similarity">
    <text evidence="7">Belongs to the binding-protein-dependent transport system permease family.</text>
</comment>
<dbReference type="Pfam" id="PF00528">
    <property type="entry name" value="BPD_transp_1"/>
    <property type="match status" value="1"/>
</dbReference>
<evidence type="ECO:0000256" key="3">
    <source>
        <dbReference type="ARBA" id="ARBA00022475"/>
    </source>
</evidence>
<evidence type="ECO:0000256" key="5">
    <source>
        <dbReference type="ARBA" id="ARBA00022989"/>
    </source>
</evidence>
<keyword evidence="2 7" id="KW-0813">Transport</keyword>
<evidence type="ECO:0000259" key="8">
    <source>
        <dbReference type="PROSITE" id="PS50928"/>
    </source>
</evidence>
<feature type="domain" description="ABC transmembrane type-1" evidence="8">
    <location>
        <begin position="102"/>
        <end position="292"/>
    </location>
</feature>
<keyword evidence="3" id="KW-1003">Cell membrane</keyword>
<dbReference type="InterPro" id="IPR000515">
    <property type="entry name" value="MetI-like"/>
</dbReference>
<feature type="transmembrane region" description="Helical" evidence="7">
    <location>
        <begin position="223"/>
        <end position="248"/>
    </location>
</feature>
<protein>
    <recommendedName>
        <fullName evidence="8">ABC transmembrane type-1 domain-containing protein</fullName>
    </recommendedName>
</protein>
<organism evidence="9 10">
    <name type="scientific">Candidatus Entotheonella gemina</name>
    <dbReference type="NCBI Taxonomy" id="1429439"/>
    <lineage>
        <taxon>Bacteria</taxon>
        <taxon>Pseudomonadati</taxon>
        <taxon>Nitrospinota/Tectimicrobiota group</taxon>
        <taxon>Candidatus Tectimicrobiota</taxon>
        <taxon>Candidatus Entotheonellia</taxon>
        <taxon>Candidatus Entotheonellales</taxon>
        <taxon>Candidatus Entotheonellaceae</taxon>
        <taxon>Candidatus Entotheonella</taxon>
    </lineage>
</organism>
<dbReference type="PROSITE" id="PS50928">
    <property type="entry name" value="ABC_TM1"/>
    <property type="match status" value="1"/>
</dbReference>
<name>W4LRE5_9BACT</name>
<keyword evidence="6 7" id="KW-0472">Membrane</keyword>
<dbReference type="HOGENOM" id="CLU_028518_5_0_7"/>
<gene>
    <name evidence="9" type="ORF">ETSY2_38810</name>
</gene>
<comment type="subcellular location">
    <subcellularLocation>
        <location evidence="1 7">Cell membrane</location>
        <topology evidence="1 7">Multi-pass membrane protein</topology>
    </subcellularLocation>
</comment>
<dbReference type="PANTHER" id="PTHR43386">
    <property type="entry name" value="OLIGOPEPTIDE TRANSPORT SYSTEM PERMEASE PROTEIN APPC"/>
    <property type="match status" value="1"/>
</dbReference>
<dbReference type="Gene3D" id="1.10.3720.10">
    <property type="entry name" value="MetI-like"/>
    <property type="match status" value="1"/>
</dbReference>
<dbReference type="CDD" id="cd06261">
    <property type="entry name" value="TM_PBP2"/>
    <property type="match status" value="1"/>
</dbReference>
<feature type="transmembrane region" description="Helical" evidence="7">
    <location>
        <begin position="31"/>
        <end position="51"/>
    </location>
</feature>
<dbReference type="EMBL" id="AZHX01001715">
    <property type="protein sequence ID" value="ETX00563.1"/>
    <property type="molecule type" value="Genomic_DNA"/>
</dbReference>